<evidence type="ECO:0000256" key="4">
    <source>
        <dbReference type="ARBA" id="ARBA00023242"/>
    </source>
</evidence>
<protein>
    <recommendedName>
        <fullName evidence="8">Nuclear pore complex protein Nup205</fullName>
    </recommendedName>
</protein>
<dbReference type="GO" id="GO:0005643">
    <property type="term" value="C:nuclear pore"/>
    <property type="evidence" value="ECO:0007669"/>
    <property type="project" value="InterPro"/>
</dbReference>
<dbReference type="InterPro" id="IPR021827">
    <property type="entry name" value="Nup186/Nup192/Nup205"/>
</dbReference>
<evidence type="ECO:0000256" key="2">
    <source>
        <dbReference type="ARBA" id="ARBA00005892"/>
    </source>
</evidence>
<gene>
    <name evidence="6" type="ORF">WJX84_001066</name>
</gene>
<dbReference type="Proteomes" id="UP001485043">
    <property type="component" value="Unassembled WGS sequence"/>
</dbReference>
<evidence type="ECO:0008006" key="8">
    <source>
        <dbReference type="Google" id="ProtNLM"/>
    </source>
</evidence>
<feature type="compositionally biased region" description="Basic and acidic residues" evidence="5">
    <location>
        <begin position="1674"/>
        <end position="1687"/>
    </location>
</feature>
<comment type="similarity">
    <text evidence="2">Belongs to the NUP186/NUP192/NUP205 family.</text>
</comment>
<name>A0AAW1T9A3_9CHLO</name>
<dbReference type="PANTHER" id="PTHR31344:SF0">
    <property type="entry name" value="NUCLEAR PORE COMPLEX PROTEIN NUP205"/>
    <property type="match status" value="1"/>
</dbReference>
<keyword evidence="3" id="KW-0813">Transport</keyword>
<keyword evidence="7" id="KW-1185">Reference proteome</keyword>
<comment type="caution">
    <text evidence="6">The sequence shown here is derived from an EMBL/GenBank/DDBJ whole genome shotgun (WGS) entry which is preliminary data.</text>
</comment>
<dbReference type="PANTHER" id="PTHR31344">
    <property type="entry name" value="NUCLEAR PORE COMPLEX PROTEIN NUP205"/>
    <property type="match status" value="1"/>
</dbReference>
<evidence type="ECO:0000313" key="6">
    <source>
        <dbReference type="EMBL" id="KAK9865389.1"/>
    </source>
</evidence>
<evidence type="ECO:0000256" key="1">
    <source>
        <dbReference type="ARBA" id="ARBA00004123"/>
    </source>
</evidence>
<evidence type="ECO:0000256" key="3">
    <source>
        <dbReference type="ARBA" id="ARBA00022448"/>
    </source>
</evidence>
<reference evidence="6 7" key="1">
    <citation type="journal article" date="2024" name="Nat. Commun.">
        <title>Phylogenomics reveals the evolutionary origins of lichenization in chlorophyte algae.</title>
        <authorList>
            <person name="Puginier C."/>
            <person name="Libourel C."/>
            <person name="Otte J."/>
            <person name="Skaloud P."/>
            <person name="Haon M."/>
            <person name="Grisel S."/>
            <person name="Petersen M."/>
            <person name="Berrin J.G."/>
            <person name="Delaux P.M."/>
            <person name="Dal Grande F."/>
            <person name="Keller J."/>
        </authorList>
    </citation>
    <scope>NUCLEOTIDE SEQUENCE [LARGE SCALE GENOMIC DNA]</scope>
    <source>
        <strain evidence="6 7">SAG 2523</strain>
    </source>
</reference>
<sequence length="1882" mass="205513">MEEVDELLQIVDGSLGGSVQVDENALLYKLHASKSILLRPLQTPAKSPASRQDVQGGQPTLHGIAQPISSSDCAEVLRLSDVLALDELQALHYVLSGYEQTGEISAEAGAGAFFEARRLELSCLWRLLHAHVLPGPHTPLDLHRAIQRFNFELLTVQHDGHFALLHHLITLLKAVPTAGQGLRFAVDSHSNVVDWASLVASERLMLCQVVVYAVAAIPRLLTPTLLSLLDLLKTLASHLTPAADDGRRMEAKLILIGSLTALLPQPSLEGDDQTADYQQFCQMGRNQQLAAKFQELRAIPSPYLAAACFAWGVAQAEALPTHQQGMHLQNSAAHQCLVIENAASEFLKQMLESRVLGFLREELLGRGFLVSVTASDTILYTQTVHQLLMQFLSSDLVVREGGLLEDLLDADQAPESLKDSLASLVSLLAAIYKPCPDLYLDPDQRYDKMEELMEWLARNELLRESHDMLVAYLDLLTALASTPEGAREVTQQLAQVQGSYDIVSWERMFSVITLIRQRYTDTIENKVEEEIVPANDAAGMAAFLRLLAAVLRNVEEGELAERIRQLETIAGLAPLWELLFQLMCFPVPQMMKAGLDAVIGTFAAQPEVVGQLWDRLLSAVVVQPFTAQEHAMLGATIHYDITYQLREIEAKEQDYSETLAFVRLLNQLLKSSSGLPDFGRPYAHFTYFVLNDVLGLLHQRAYRDPAQKWQLAEAAFEHMTLAMGSLPAFEQMPEAHFDPMSPSQPPGFAVILDLLGERPAGRVLMGLAASGADVLAAAQSSGGEGRAQEAAVLGALRALNTAMQHDSEIIGYLQQAGSAGYHERLEGVLRHDRRRLAALLDFVRYPNHPGIQAEAILLAQTFSDRLENLVAVILQLNLPDAGVPLTVRLQAGFAASLRDSLFGLSNGPGASATTEADWQDDRADLTLQLLLDGLSRPGVQLAHLLLGFHVSGGYPGLKSSQLAPKSVFSCLTVLLEGAIHGMMPLAQPQSHERCLAILGRLASSPDTRRPTLEVLRTNGILLQQLNDVGCAPLAAEADQGPMRAAQLRQKAWLLRLACLELFHADPAVPSCRNSILGLLDQLFLPPHEPGDGSSMGMEQRRSRMLEMLALTAYPLLPPAPDRFIDGQALRTLQRFGLDVVLASSALVSQGGIRAITEQGDDCIDMDALYRIIEVRAKEEQANGRGFGGPSWPAQLAQAGQAAISYAQEWNASMQQAGAQRMAVAAWQSTLEVAFTLRYELLGQSLAGAGGAALPGHAAATADPACLDTLQETLLQLLLTIHPLLTAPGVAADMSVPLCQAVQTLMARLELHATASAWPVALASGNLSAGVRQAARCHELLEKLLLLLQDGRQAARTRPPLYAALLSYLRLCRNPGQSEIPPSLLNPALDGVQDAGDLESLAAQLDAAQAQLEGGNAAHLFNAAFLVELLMNDARTSGQSQAEQTLALTLLEVLVATDPSLHFAASLSTAGLPQYLLNELVRFQLGSTVHARGRAPVQEAQLALLQALVQAGTDRPHAPEALRRLPAAQLLPSLRLCQWIDMNVEASDPETTPRLRRLRARLLAPLLRTILIAVAPLRDSPEIRGAACLFISSHLPTLQHILDDGASPGSRLWEPGTQELKLATLVLQLLNQCPVEEDELPGSTQLRDSAYKLVMVMAVEDEHSSSPPVMRCHRAREEPQASRSDPREQAQLVASIAELRCAAVQLMRRLALKKDRPVVFHTRPPEEHFGDTNKMPHLLLLRDLLYQVMGDLYDVLEDAPSAALPRDTNPGAIVLQTDERQLAPPNISSQSEPLLHLDLERQAGLLRYTIENCLGVIFFHLQRHATSPAALQEVDSLYRRTLPVLQKLEKLQGTINANRGQQQQKSLQGLVMRCRREFQRLLQ</sequence>
<evidence type="ECO:0000256" key="5">
    <source>
        <dbReference type="SAM" id="MobiDB-lite"/>
    </source>
</evidence>
<feature type="region of interest" description="Disordered" evidence="5">
    <location>
        <begin position="1664"/>
        <end position="1687"/>
    </location>
</feature>
<keyword evidence="4" id="KW-0539">Nucleus</keyword>
<dbReference type="EMBL" id="JALJOV010000253">
    <property type="protein sequence ID" value="KAK9865389.1"/>
    <property type="molecule type" value="Genomic_DNA"/>
</dbReference>
<organism evidence="6 7">
    <name type="scientific">Apatococcus fuscideae</name>
    <dbReference type="NCBI Taxonomy" id="2026836"/>
    <lineage>
        <taxon>Eukaryota</taxon>
        <taxon>Viridiplantae</taxon>
        <taxon>Chlorophyta</taxon>
        <taxon>core chlorophytes</taxon>
        <taxon>Trebouxiophyceae</taxon>
        <taxon>Chlorellales</taxon>
        <taxon>Chlorellaceae</taxon>
        <taxon>Apatococcus</taxon>
    </lineage>
</organism>
<dbReference type="Pfam" id="PF11894">
    <property type="entry name" value="Nup192"/>
    <property type="match status" value="1"/>
</dbReference>
<evidence type="ECO:0000313" key="7">
    <source>
        <dbReference type="Proteomes" id="UP001485043"/>
    </source>
</evidence>
<accession>A0AAW1T9A3</accession>
<proteinExistence type="inferred from homology"/>
<comment type="subcellular location">
    <subcellularLocation>
        <location evidence="1">Nucleus</location>
    </subcellularLocation>
</comment>